<feature type="region of interest" description="Disordered" evidence="6">
    <location>
        <begin position="293"/>
        <end position="336"/>
    </location>
</feature>
<dbReference type="STRING" id="1209926.A0A1G4ARC7"/>
<keyword evidence="10" id="KW-1185">Reference proteome</keyword>
<dbReference type="GO" id="GO:0005506">
    <property type="term" value="F:iron ion binding"/>
    <property type="evidence" value="ECO:0007669"/>
    <property type="project" value="InterPro"/>
</dbReference>
<protein>
    <submittedName>
        <fullName evidence="9">2OG-Fe(II)oxygenase family Oxidoreductase</fullName>
    </submittedName>
</protein>
<dbReference type="SMART" id="SM00702">
    <property type="entry name" value="P4Hc"/>
    <property type="match status" value="1"/>
</dbReference>
<dbReference type="InterPro" id="IPR045054">
    <property type="entry name" value="P4HA-like"/>
</dbReference>
<evidence type="ECO:0000256" key="4">
    <source>
        <dbReference type="ARBA" id="ARBA00023002"/>
    </source>
</evidence>
<accession>A0A1G4ARC7</accession>
<dbReference type="GO" id="GO:0031418">
    <property type="term" value="F:L-ascorbic acid binding"/>
    <property type="evidence" value="ECO:0007669"/>
    <property type="project" value="InterPro"/>
</dbReference>
<evidence type="ECO:0000256" key="3">
    <source>
        <dbReference type="ARBA" id="ARBA00022964"/>
    </source>
</evidence>
<keyword evidence="2" id="KW-0479">Metal-binding</keyword>
<evidence type="ECO:0000256" key="5">
    <source>
        <dbReference type="ARBA" id="ARBA00023004"/>
    </source>
</evidence>
<name>A0A1G4ARC7_9PEZI</name>
<feature type="compositionally biased region" description="Acidic residues" evidence="6">
    <location>
        <begin position="322"/>
        <end position="336"/>
    </location>
</feature>
<evidence type="ECO:0000256" key="2">
    <source>
        <dbReference type="ARBA" id="ARBA00022723"/>
    </source>
</evidence>
<comment type="cofactor">
    <cofactor evidence="1">
        <name>L-ascorbate</name>
        <dbReference type="ChEBI" id="CHEBI:38290"/>
    </cofactor>
</comment>
<feature type="domain" description="Prolyl 4-hydroxylase alpha subunit" evidence="8">
    <location>
        <begin position="78"/>
        <end position="287"/>
    </location>
</feature>
<evidence type="ECO:0000259" key="8">
    <source>
        <dbReference type="SMART" id="SM00702"/>
    </source>
</evidence>
<dbReference type="GO" id="GO:0004656">
    <property type="term" value="F:procollagen-proline 4-dioxygenase activity"/>
    <property type="evidence" value="ECO:0007669"/>
    <property type="project" value="TreeGrafter"/>
</dbReference>
<organism evidence="9 10">
    <name type="scientific">Colletotrichum orchidophilum</name>
    <dbReference type="NCBI Taxonomy" id="1209926"/>
    <lineage>
        <taxon>Eukaryota</taxon>
        <taxon>Fungi</taxon>
        <taxon>Dikarya</taxon>
        <taxon>Ascomycota</taxon>
        <taxon>Pezizomycotina</taxon>
        <taxon>Sordariomycetes</taxon>
        <taxon>Hypocreomycetidae</taxon>
        <taxon>Glomerellales</taxon>
        <taxon>Glomerellaceae</taxon>
        <taxon>Colletotrichum</taxon>
    </lineage>
</organism>
<dbReference type="Proteomes" id="UP000176998">
    <property type="component" value="Unassembled WGS sequence"/>
</dbReference>
<evidence type="ECO:0000313" key="9">
    <source>
        <dbReference type="EMBL" id="OHE91710.1"/>
    </source>
</evidence>
<keyword evidence="5" id="KW-0408">Iron</keyword>
<evidence type="ECO:0000256" key="6">
    <source>
        <dbReference type="SAM" id="MobiDB-lite"/>
    </source>
</evidence>
<sequence>MMASAITKLLGLSAYTALVAISLPYFQQHNIPSRLQTSLNAILSPPADDAPAQQDGTITEPYICQAQNYTTQIISLDPLVIYIHNFLHEADIASLLEAGEPAFKPSYVVKDGRTQGTPDRTSWSAGLPADDDAVQCVLARAEAFLGTVMASGRDEIGPPQLVRYTEGQRFNVHRDWYDDFQPDGMTGRRRRWNRVASFFAILEDGCSGGETWFPEIEAVTPQHRRRDGDGSSVWRRHDDGGVAFRPVRGNAVFWVNLHANGTGDRRVVHAGLPVGDGRKTAMNIWPRRYVGPEAWAEGEGPEDEEGDVVGRRKVKVEKKKEEEEELVIDDAEDDPL</sequence>
<comment type="caution">
    <text evidence="9">The sequence shown here is derived from an EMBL/GenBank/DDBJ whole genome shotgun (WGS) entry which is preliminary data.</text>
</comment>
<dbReference type="RefSeq" id="XP_022468882.1">
    <property type="nucleotide sequence ID" value="XM_022624619.1"/>
</dbReference>
<dbReference type="Gene3D" id="2.60.120.620">
    <property type="entry name" value="q2cbj1_9rhob like domain"/>
    <property type="match status" value="1"/>
</dbReference>
<reference evidence="9 10" key="1">
    <citation type="submission" date="2016-09" db="EMBL/GenBank/DDBJ databases">
        <authorList>
            <person name="Capua I."/>
            <person name="De Benedictis P."/>
            <person name="Joannis T."/>
            <person name="Lombin L.H."/>
            <person name="Cattoli G."/>
        </authorList>
    </citation>
    <scope>NUCLEOTIDE SEQUENCE [LARGE SCALE GENOMIC DNA]</scope>
    <source>
        <strain evidence="9 10">IMI 309357</strain>
    </source>
</reference>
<dbReference type="AlphaFoldDB" id="A0A1G4ARC7"/>
<dbReference type="GeneID" id="34566129"/>
<keyword evidence="7" id="KW-0732">Signal</keyword>
<dbReference type="PANTHER" id="PTHR10869">
    <property type="entry name" value="PROLYL 4-HYDROXYLASE ALPHA SUBUNIT"/>
    <property type="match status" value="1"/>
</dbReference>
<feature type="chain" id="PRO_5009602031" evidence="7">
    <location>
        <begin position="22"/>
        <end position="336"/>
    </location>
</feature>
<dbReference type="InterPro" id="IPR006620">
    <property type="entry name" value="Pro_4_hyd_alph"/>
</dbReference>
<dbReference type="OrthoDB" id="420380at2759"/>
<dbReference type="PANTHER" id="PTHR10869:SF242">
    <property type="entry name" value="PROLYL 4-HYDROXYLASE ALPHA SUBUNIT DOMAIN-CONTAINING PROTEIN"/>
    <property type="match status" value="1"/>
</dbReference>
<evidence type="ECO:0000256" key="1">
    <source>
        <dbReference type="ARBA" id="ARBA00001961"/>
    </source>
</evidence>
<evidence type="ECO:0000256" key="7">
    <source>
        <dbReference type="SAM" id="SignalP"/>
    </source>
</evidence>
<gene>
    <name evidence="9" type="ORF">CORC01_13001</name>
</gene>
<dbReference type="EMBL" id="MJBS01000173">
    <property type="protein sequence ID" value="OHE91710.1"/>
    <property type="molecule type" value="Genomic_DNA"/>
</dbReference>
<evidence type="ECO:0000313" key="10">
    <source>
        <dbReference type="Proteomes" id="UP000176998"/>
    </source>
</evidence>
<feature type="signal peptide" evidence="7">
    <location>
        <begin position="1"/>
        <end position="21"/>
    </location>
</feature>
<keyword evidence="4" id="KW-0560">Oxidoreductase</keyword>
<dbReference type="InterPro" id="IPR044862">
    <property type="entry name" value="Pro_4_hyd_alph_FE2OG_OXY"/>
</dbReference>
<keyword evidence="3" id="KW-0223">Dioxygenase</keyword>
<dbReference type="GO" id="GO:0005783">
    <property type="term" value="C:endoplasmic reticulum"/>
    <property type="evidence" value="ECO:0007669"/>
    <property type="project" value="TreeGrafter"/>
</dbReference>
<dbReference type="Pfam" id="PF13640">
    <property type="entry name" value="2OG-FeII_Oxy_3"/>
    <property type="match status" value="1"/>
</dbReference>
<proteinExistence type="predicted"/>